<dbReference type="EMBL" id="JAQMWT010000667">
    <property type="protein sequence ID" value="KAJ8598620.1"/>
    <property type="molecule type" value="Genomic_DNA"/>
</dbReference>
<comment type="caution">
    <text evidence="7">The sequence shown here is derived from an EMBL/GenBank/DDBJ whole genome shotgun (WGS) entry which is preliminary data.</text>
</comment>
<feature type="domain" description="FAD dependent oxidoreductase" evidence="6">
    <location>
        <begin position="8"/>
        <end position="362"/>
    </location>
</feature>
<dbReference type="SUPFAM" id="SSF51905">
    <property type="entry name" value="FAD/NAD(P)-binding domain"/>
    <property type="match status" value="1"/>
</dbReference>
<dbReference type="Pfam" id="PF01266">
    <property type="entry name" value="DAO"/>
    <property type="match status" value="1"/>
</dbReference>
<evidence type="ECO:0000256" key="4">
    <source>
        <dbReference type="ARBA" id="ARBA00022827"/>
    </source>
</evidence>
<keyword evidence="4" id="KW-0274">FAD</keyword>
<accession>A0AAD7XJN3</accession>
<dbReference type="SUPFAM" id="SSF54373">
    <property type="entry name" value="FAD-linked reductases, C-terminal domain"/>
    <property type="match status" value="1"/>
</dbReference>
<proteinExistence type="inferred from homology"/>
<dbReference type="Gene3D" id="3.30.9.10">
    <property type="entry name" value="D-Amino Acid Oxidase, subunit A, domain 2"/>
    <property type="match status" value="1"/>
</dbReference>
<sequence>MQRASQEIVVVGGGVMGAWAAARCAAKGTSVALVEQFNRGNSQGSSHGDGRIWRKAYDEDLYVDMMELSLELWGKLDGVMAETGMLAFADSRSRDVLDRLCDLFRRRNVSHDLLDATAARARFPQFGGVPECDAVFLEAAGVIYATRAVEATWRLAEELGVKTFEGQRIRAVDGTTLTTPDYTFEASKAAIFAPGAWLSPLSKRLFNFEIPTRVTAECVSYHRPADASYSVANGMPVFTMRIDNGLGPFGYYGIPAIDIPGVKVSAHHCGPVLDSNQLSGAANLPDRDENVLDANSRLVRTFWGPDRLDPTPFYTQRCLYTATPDHDYVLGRLPSNPKIILAGGGSGHAFKMGPAIGEALACLALNEPTPFDISQFKPDRPALVNARGHFPVPQPAYCK</sequence>
<evidence type="ECO:0000313" key="7">
    <source>
        <dbReference type="EMBL" id="KAJ8598620.1"/>
    </source>
</evidence>
<evidence type="ECO:0000313" key="8">
    <source>
        <dbReference type="Proteomes" id="UP001230188"/>
    </source>
</evidence>
<evidence type="ECO:0000256" key="2">
    <source>
        <dbReference type="ARBA" id="ARBA00010989"/>
    </source>
</evidence>
<dbReference type="Proteomes" id="UP001230188">
    <property type="component" value="Unassembled WGS sequence"/>
</dbReference>
<dbReference type="InterPro" id="IPR036188">
    <property type="entry name" value="FAD/NAD-bd_sf"/>
</dbReference>
<evidence type="ECO:0000256" key="1">
    <source>
        <dbReference type="ARBA" id="ARBA00001974"/>
    </source>
</evidence>
<gene>
    <name evidence="7" type="ORF">CTAYLR_003044</name>
</gene>
<dbReference type="AlphaFoldDB" id="A0AAD7XJN3"/>
<reference evidence="7" key="1">
    <citation type="submission" date="2023-01" db="EMBL/GenBank/DDBJ databases">
        <title>Metagenome sequencing of chrysophaentin producing Chrysophaeum taylorii.</title>
        <authorList>
            <person name="Davison J."/>
            <person name="Bewley C."/>
        </authorList>
    </citation>
    <scope>NUCLEOTIDE SEQUENCE</scope>
    <source>
        <strain evidence="7">NIES-1699</strain>
    </source>
</reference>
<dbReference type="PANTHER" id="PTHR10961:SF7">
    <property type="entry name" value="FAD DEPENDENT OXIDOREDUCTASE DOMAIN-CONTAINING PROTEIN"/>
    <property type="match status" value="1"/>
</dbReference>
<keyword evidence="8" id="KW-1185">Reference proteome</keyword>
<comment type="similarity">
    <text evidence="2">Belongs to the MSOX/MTOX family.</text>
</comment>
<dbReference type="GO" id="GO:0008115">
    <property type="term" value="F:sarcosine oxidase activity"/>
    <property type="evidence" value="ECO:0007669"/>
    <property type="project" value="TreeGrafter"/>
</dbReference>
<evidence type="ECO:0000259" key="6">
    <source>
        <dbReference type="Pfam" id="PF01266"/>
    </source>
</evidence>
<dbReference type="Gene3D" id="3.50.50.60">
    <property type="entry name" value="FAD/NAD(P)-binding domain"/>
    <property type="match status" value="1"/>
</dbReference>
<evidence type="ECO:0000256" key="5">
    <source>
        <dbReference type="ARBA" id="ARBA00023002"/>
    </source>
</evidence>
<name>A0AAD7XJN3_9STRA</name>
<dbReference type="PANTHER" id="PTHR10961">
    <property type="entry name" value="PEROXISOMAL SARCOSINE OXIDASE"/>
    <property type="match status" value="1"/>
</dbReference>
<protein>
    <recommendedName>
        <fullName evidence="6">FAD dependent oxidoreductase domain-containing protein</fullName>
    </recommendedName>
</protein>
<dbReference type="InterPro" id="IPR006076">
    <property type="entry name" value="FAD-dep_OxRdtase"/>
</dbReference>
<evidence type="ECO:0000256" key="3">
    <source>
        <dbReference type="ARBA" id="ARBA00022630"/>
    </source>
</evidence>
<organism evidence="7 8">
    <name type="scientific">Chrysophaeum taylorii</name>
    <dbReference type="NCBI Taxonomy" id="2483200"/>
    <lineage>
        <taxon>Eukaryota</taxon>
        <taxon>Sar</taxon>
        <taxon>Stramenopiles</taxon>
        <taxon>Ochrophyta</taxon>
        <taxon>Pelagophyceae</taxon>
        <taxon>Pelagomonadales</taxon>
        <taxon>Pelagomonadaceae</taxon>
        <taxon>Chrysophaeum</taxon>
    </lineage>
</organism>
<keyword evidence="5" id="KW-0560">Oxidoreductase</keyword>
<comment type="cofactor">
    <cofactor evidence="1">
        <name>FAD</name>
        <dbReference type="ChEBI" id="CHEBI:57692"/>
    </cofactor>
</comment>
<dbReference type="GO" id="GO:0050660">
    <property type="term" value="F:flavin adenine dinucleotide binding"/>
    <property type="evidence" value="ECO:0007669"/>
    <property type="project" value="InterPro"/>
</dbReference>
<keyword evidence="3" id="KW-0285">Flavoprotein</keyword>
<dbReference type="InterPro" id="IPR045170">
    <property type="entry name" value="MTOX"/>
</dbReference>